<organism evidence="1 2">
    <name type="scientific">Smallanthus sonchifolius</name>
    <dbReference type="NCBI Taxonomy" id="185202"/>
    <lineage>
        <taxon>Eukaryota</taxon>
        <taxon>Viridiplantae</taxon>
        <taxon>Streptophyta</taxon>
        <taxon>Embryophyta</taxon>
        <taxon>Tracheophyta</taxon>
        <taxon>Spermatophyta</taxon>
        <taxon>Magnoliopsida</taxon>
        <taxon>eudicotyledons</taxon>
        <taxon>Gunneridae</taxon>
        <taxon>Pentapetalae</taxon>
        <taxon>asterids</taxon>
        <taxon>campanulids</taxon>
        <taxon>Asterales</taxon>
        <taxon>Asteraceae</taxon>
        <taxon>Asteroideae</taxon>
        <taxon>Heliantheae alliance</taxon>
        <taxon>Millerieae</taxon>
        <taxon>Smallanthus</taxon>
    </lineage>
</organism>
<proteinExistence type="predicted"/>
<reference evidence="1 2" key="2">
    <citation type="journal article" date="2022" name="Mol. Ecol. Resour.">
        <title>The genomes of chicory, endive, great burdock and yacon provide insights into Asteraceae paleo-polyploidization history and plant inulin production.</title>
        <authorList>
            <person name="Fan W."/>
            <person name="Wang S."/>
            <person name="Wang H."/>
            <person name="Wang A."/>
            <person name="Jiang F."/>
            <person name="Liu H."/>
            <person name="Zhao H."/>
            <person name="Xu D."/>
            <person name="Zhang Y."/>
        </authorList>
    </citation>
    <scope>NUCLEOTIDE SEQUENCE [LARGE SCALE GENOMIC DNA]</scope>
    <source>
        <strain evidence="2">cv. Yunnan</strain>
        <tissue evidence="1">Leaves</tissue>
    </source>
</reference>
<comment type="caution">
    <text evidence="1">The sequence shown here is derived from an EMBL/GenBank/DDBJ whole genome shotgun (WGS) entry which is preliminary data.</text>
</comment>
<dbReference type="EMBL" id="CM042022">
    <property type="protein sequence ID" value="KAI3815766.1"/>
    <property type="molecule type" value="Genomic_DNA"/>
</dbReference>
<gene>
    <name evidence="1" type="ORF">L1987_15447</name>
</gene>
<name>A0ACB9J6L9_9ASTR</name>
<keyword evidence="2" id="KW-1185">Reference proteome</keyword>
<sequence>MNAKSAWCHVAIASDSLISTSKLPGAYKKKNMNPPKFVWPLRFAALNQNPLVVNVEETASFTLLMHSHNVRCNMIICCQCHQSWHTLVMFHELSFFFTKFWEAEPSIIAKGDSVPPCSSVGSSLES</sequence>
<dbReference type="Proteomes" id="UP001056120">
    <property type="component" value="Linkage Group LG05"/>
</dbReference>
<accession>A0ACB9J6L9</accession>
<evidence type="ECO:0000313" key="1">
    <source>
        <dbReference type="EMBL" id="KAI3815766.1"/>
    </source>
</evidence>
<protein>
    <submittedName>
        <fullName evidence="1">Uncharacterized protein</fullName>
    </submittedName>
</protein>
<evidence type="ECO:0000313" key="2">
    <source>
        <dbReference type="Proteomes" id="UP001056120"/>
    </source>
</evidence>
<reference evidence="2" key="1">
    <citation type="journal article" date="2022" name="Mol. Ecol. Resour.">
        <title>The genomes of chicory, endive, great burdock and yacon provide insights into Asteraceae palaeo-polyploidization history and plant inulin production.</title>
        <authorList>
            <person name="Fan W."/>
            <person name="Wang S."/>
            <person name="Wang H."/>
            <person name="Wang A."/>
            <person name="Jiang F."/>
            <person name="Liu H."/>
            <person name="Zhao H."/>
            <person name="Xu D."/>
            <person name="Zhang Y."/>
        </authorList>
    </citation>
    <scope>NUCLEOTIDE SEQUENCE [LARGE SCALE GENOMIC DNA]</scope>
    <source>
        <strain evidence="2">cv. Yunnan</strain>
    </source>
</reference>